<dbReference type="Proteomes" id="UP000326170">
    <property type="component" value="Plasmid unnamed1"/>
</dbReference>
<dbReference type="RefSeq" id="WP_152943832.1">
    <property type="nucleotide sequence ID" value="NZ_CP045489.1"/>
</dbReference>
<evidence type="ECO:0000259" key="1">
    <source>
        <dbReference type="Pfam" id="PF18545"/>
    </source>
</evidence>
<sequence length="93" mass="10197">MATVIVQTTQSLSLKIVEKIAKREGVQPEELKPPIHSAIDTDALDSLYQSSDSDRGPSKVEFRYKGYTVIVDRAGDVDVEKHVAALEPDKTVA</sequence>
<proteinExistence type="predicted"/>
<dbReference type="EMBL" id="CP045489">
    <property type="protein sequence ID" value="QFU84306.1"/>
    <property type="molecule type" value="Genomic_DNA"/>
</dbReference>
<dbReference type="InterPro" id="IPR040624">
    <property type="entry name" value="HalOD1"/>
</dbReference>
<dbReference type="KEGG" id="nas:GCU68_17190"/>
<dbReference type="AlphaFoldDB" id="A0A5P9P873"/>
<dbReference type="GeneID" id="42302815"/>
<dbReference type="OrthoDB" id="205616at2157"/>
<dbReference type="Pfam" id="PF18545">
    <property type="entry name" value="HalOD1"/>
    <property type="match status" value="1"/>
</dbReference>
<protein>
    <recommendedName>
        <fullName evidence="1">Halobacterial output domain-containing protein</fullName>
    </recommendedName>
</protein>
<geneLocation type="plasmid" evidence="2 3">
    <name>unnamed1</name>
</geneLocation>
<keyword evidence="3" id="KW-1185">Reference proteome</keyword>
<accession>A0A5P9P873</accession>
<feature type="domain" description="Halobacterial output" evidence="1">
    <location>
        <begin position="9"/>
        <end position="80"/>
    </location>
</feature>
<name>A0A5P9P873_9EURY</name>
<evidence type="ECO:0000313" key="2">
    <source>
        <dbReference type="EMBL" id="QFU84306.1"/>
    </source>
</evidence>
<evidence type="ECO:0000313" key="3">
    <source>
        <dbReference type="Proteomes" id="UP000326170"/>
    </source>
</evidence>
<organism evidence="2 3">
    <name type="scientific">Natronorubrum aibiense</name>
    <dbReference type="NCBI Taxonomy" id="348826"/>
    <lineage>
        <taxon>Archaea</taxon>
        <taxon>Methanobacteriati</taxon>
        <taxon>Methanobacteriota</taxon>
        <taxon>Stenosarchaea group</taxon>
        <taxon>Halobacteria</taxon>
        <taxon>Halobacteriales</taxon>
        <taxon>Natrialbaceae</taxon>
        <taxon>Natronorubrum</taxon>
    </lineage>
</organism>
<reference evidence="2 3" key="1">
    <citation type="journal article" date="2007" name="Int. J. Syst. Evol. Microbiol.">
        <title>Natronorubrum sulfidifaciens sp. nov., an extremely haloalkaliphilic archaeon isolated from Aiding salt lake in Xin-Jiang, China.</title>
        <authorList>
            <person name="Cui H.L."/>
            <person name="Tohty D."/>
            <person name="Liu H.C."/>
            <person name="Liu S.J."/>
            <person name="Oren A."/>
            <person name="Zhou P.J."/>
        </authorList>
    </citation>
    <scope>NUCLEOTIDE SEQUENCE [LARGE SCALE GENOMIC DNA]</scope>
    <source>
        <strain evidence="2 3">7-3</strain>
        <plasmid evidence="2">unnamed1</plasmid>
    </source>
</reference>
<keyword evidence="2" id="KW-0614">Plasmid</keyword>
<gene>
    <name evidence="2" type="ORF">GCU68_17190</name>
</gene>